<dbReference type="EMBL" id="CP025704">
    <property type="protein sequence ID" value="AUN98149.1"/>
    <property type="molecule type" value="Genomic_DNA"/>
</dbReference>
<dbReference type="AlphaFoldDB" id="A0A2K9NRL2"/>
<evidence type="ECO:0000313" key="2">
    <source>
        <dbReference type="Proteomes" id="UP000235584"/>
    </source>
</evidence>
<keyword evidence="2" id="KW-1185">Reference proteome</keyword>
<name>A0A2K9NRL2_BACTC</name>
<organism evidence="1 2">
    <name type="scientific">Bacteriovorax stolpii</name>
    <name type="common">Bdellovibrio stolpii</name>
    <dbReference type="NCBI Taxonomy" id="960"/>
    <lineage>
        <taxon>Bacteria</taxon>
        <taxon>Pseudomonadati</taxon>
        <taxon>Bdellovibrionota</taxon>
        <taxon>Bacteriovoracia</taxon>
        <taxon>Bacteriovoracales</taxon>
        <taxon>Bacteriovoracaceae</taxon>
        <taxon>Bacteriovorax</taxon>
    </lineage>
</organism>
<accession>A0A2K9NRL2</accession>
<dbReference type="RefSeq" id="WP_102243440.1">
    <property type="nucleotide sequence ID" value="NZ_CP025704.1"/>
</dbReference>
<proteinExistence type="predicted"/>
<reference evidence="1 2" key="1">
    <citation type="submission" date="2018-01" db="EMBL/GenBank/DDBJ databases">
        <title>Complete genome sequence of Bacteriovorax stolpii DSM12778.</title>
        <authorList>
            <person name="Tang B."/>
            <person name="Chang J."/>
        </authorList>
    </citation>
    <scope>NUCLEOTIDE SEQUENCE [LARGE SCALE GENOMIC DNA]</scope>
    <source>
        <strain evidence="1 2">DSM 12778</strain>
    </source>
</reference>
<dbReference type="KEGG" id="bsto:C0V70_08510"/>
<evidence type="ECO:0000313" key="1">
    <source>
        <dbReference type="EMBL" id="AUN98149.1"/>
    </source>
</evidence>
<dbReference type="Proteomes" id="UP000235584">
    <property type="component" value="Chromosome"/>
</dbReference>
<sequence length="102" mass="11520">MKIMTLLFVGLFSVSAFSSTYMCRSYNTGAIVIADTEKREIIVKDRFGNELNILDEVESSTVDCTLIFTREGDVVFSVESFEDGKLLGTFENDSSYQCFLRN</sequence>
<gene>
    <name evidence="1" type="ORF">C0V70_08510</name>
</gene>
<protein>
    <submittedName>
        <fullName evidence="1">Uncharacterized protein</fullName>
    </submittedName>
</protein>